<keyword evidence="5" id="KW-1185">Reference proteome</keyword>
<feature type="compositionally biased region" description="Basic residues" evidence="2">
    <location>
        <begin position="197"/>
        <end position="206"/>
    </location>
</feature>
<accession>A0A834LZ13</accession>
<evidence type="ECO:0000256" key="2">
    <source>
        <dbReference type="SAM" id="MobiDB-lite"/>
    </source>
</evidence>
<feature type="compositionally biased region" description="Basic and acidic residues" evidence="2">
    <location>
        <begin position="582"/>
        <end position="594"/>
    </location>
</feature>
<evidence type="ECO:0000313" key="5">
    <source>
        <dbReference type="Proteomes" id="UP000625711"/>
    </source>
</evidence>
<feature type="region of interest" description="Disordered" evidence="2">
    <location>
        <begin position="186"/>
        <end position="214"/>
    </location>
</feature>
<organism evidence="4 5">
    <name type="scientific">Rhynchophorus ferrugineus</name>
    <name type="common">Red palm weevil</name>
    <name type="synonym">Curculio ferrugineus</name>
    <dbReference type="NCBI Taxonomy" id="354439"/>
    <lineage>
        <taxon>Eukaryota</taxon>
        <taxon>Metazoa</taxon>
        <taxon>Ecdysozoa</taxon>
        <taxon>Arthropoda</taxon>
        <taxon>Hexapoda</taxon>
        <taxon>Insecta</taxon>
        <taxon>Pterygota</taxon>
        <taxon>Neoptera</taxon>
        <taxon>Endopterygota</taxon>
        <taxon>Coleoptera</taxon>
        <taxon>Polyphaga</taxon>
        <taxon>Cucujiformia</taxon>
        <taxon>Curculionidae</taxon>
        <taxon>Dryophthorinae</taxon>
        <taxon>Rhynchophorus</taxon>
    </lineage>
</organism>
<comment type="caution">
    <text evidence="4">The sequence shown here is derived from an EMBL/GenBank/DDBJ whole genome shotgun (WGS) entry which is preliminary data.</text>
</comment>
<feature type="region of interest" description="Disordered" evidence="2">
    <location>
        <begin position="264"/>
        <end position="300"/>
    </location>
</feature>
<feature type="region of interest" description="Disordered" evidence="2">
    <location>
        <begin position="226"/>
        <end position="247"/>
    </location>
</feature>
<feature type="coiled-coil region" evidence="1">
    <location>
        <begin position="301"/>
        <end position="328"/>
    </location>
</feature>
<dbReference type="EMBL" id="JAACXV010014584">
    <property type="protein sequence ID" value="KAF7265691.1"/>
    <property type="molecule type" value="Genomic_DNA"/>
</dbReference>
<protein>
    <submittedName>
        <fullName evidence="4">Uncharacterized protein</fullName>
    </submittedName>
</protein>
<feature type="transmembrane region" description="Helical" evidence="3">
    <location>
        <begin position="7"/>
        <end position="28"/>
    </location>
</feature>
<reference evidence="4" key="1">
    <citation type="submission" date="2020-08" db="EMBL/GenBank/DDBJ databases">
        <title>Genome sequencing and assembly of the red palm weevil Rhynchophorus ferrugineus.</title>
        <authorList>
            <person name="Dias G.B."/>
            <person name="Bergman C.M."/>
            <person name="Manee M."/>
        </authorList>
    </citation>
    <scope>NUCLEOTIDE SEQUENCE</scope>
    <source>
        <strain evidence="4">AA-2017</strain>
        <tissue evidence="4">Whole larva</tissue>
    </source>
</reference>
<keyword evidence="3" id="KW-0472">Membrane</keyword>
<feature type="region of interest" description="Disordered" evidence="2">
    <location>
        <begin position="563"/>
        <end position="594"/>
    </location>
</feature>
<evidence type="ECO:0000256" key="1">
    <source>
        <dbReference type="SAM" id="Coils"/>
    </source>
</evidence>
<name>A0A834LZ13_RHYFE</name>
<feature type="region of interest" description="Disordered" evidence="2">
    <location>
        <begin position="950"/>
        <end position="970"/>
    </location>
</feature>
<feature type="compositionally biased region" description="Basic and acidic residues" evidence="2">
    <location>
        <begin position="228"/>
        <end position="243"/>
    </location>
</feature>
<sequence length="1483" mass="168366">MRLYSQLVLWTYGILPTISLFILPHLLLTLAKAQHLRTKLISNALHNKIQTASALSKNQFRRYVPYNVHARKIRDLTMNIPMHNHETQQMAANQPEMDKHTFQRSSDALEVQQKFDFTNSDTEDHQIVDQTMFARMNSQPQLQHWGQQQESLGVLQNMWNMNSFGAHSNSGVLRNGDDDIADMKDFEAKSANPEPTKKKKKKKEPKHQHEYYPNYYGNYGSPYPYYGRESEPMNEKNSMREPASDGSQFKEMPFELQARAQLDNIQEDNPTNSKPDETVGCKLDEEDEEGDEDEKKPYLPYPDYERAVHKLEDINEKLKEDAKNMFDLPVADDNFYQSGYGNKNKWNDLDNIEIHSPLGEKSAEPHIHSKGFSHTHTITHTHRLNKNIGPPNEYVPVYNQPDFGHSNTHNSAHASSQGFNAGFNMNGGVGMFGQNGAHATAQAGLVHPTGPGYNGGFGQTNSHATASSQVSSFNHNIPPNIAPNQHGTFVSSLAGSQGGIIAGNGNTLVQNQIVGDSQQPHNDFNLQFNEDSPNEFFNRESEFSHDVIPLKINTKRKTVSLNEQKDPTEIVNKNAKYSDSSEESKEKWGEDSKELSKKHISKHIKKKFHDKCTCTEKASKLSESVSITLKPTEVTQSTTLFDMPSTEYITEFITQATTTPTSQASIPTTIKMLGMMNPDELTTTPFYIVHPPSIQGDKEKVAASLDDLKIESMEKSAHEENIEDFTDNTLVGMTEIEFNVPTMTSTPANLKAQSLTKSADPPNRDDLNDNSLEEINTKNSDAISQDTLRNNEDKTENRDALDINQFNEALEKNKDKLNLDDVLSKATDEHNKNNEDIKNLMHKDWSTLTDEEVEEIQFYKPEDEESIVGTPLNKNLEPETVDGNMVKATQNTENTKNSTPVQKRGPFESLEDKLAELSDEEKEEFMKQEFELISEVINESLRKRKLKTSIQESLNKKESATEDQPTDEDVNVASPNLINVRDNFDEYRREAEDWNDMNMYDNILGHKRAVPNMMSTEGSSNNGQEFINGFRKKRDEYYVPAEDLVANPNLKLNIPTTLDNLGSVAKYTFESAKSPIYHARNLAGNTKNIIMSAARIPPNNVFIPSKYEIVEVTSERDNSDIVSAINQRMLDSRSNIHAPDLPNEAINTEGRRGLIDAFTKLRDIIRVGVNSGRDTVRHAYDVSTDIRNLFKTTKEAIPNAVAHTHILKSVSPTVHQPLILTAPRIFDWSKNVPGESNQPANFLGIGNFLDSVGVSNQNQPEVPLHKIIVKPSETVLKSQQLDSKTVLKPKTIETWIQEPYNVLHDTFENEQDNSNYIKTIKDFLQEKQIYRETHSKKEATKEKRQIVKTRKNNEDSYSKQKVLGTTFDSVPLNYNTNLIITVPKLMKPFIHQPTIHPYVREQSTNDFTDNIFIEPEHIKHDIHENDNVFTNPDNQQNIRTSIIFNDDYKKPFMGLASRKQIQAFLNEYNSLISNNYENHVPPI</sequence>
<keyword evidence="3" id="KW-0812">Transmembrane</keyword>
<gene>
    <name evidence="4" type="ORF">GWI33_020775</name>
</gene>
<keyword evidence="1" id="KW-0175">Coiled coil</keyword>
<evidence type="ECO:0000313" key="4">
    <source>
        <dbReference type="EMBL" id="KAF7265691.1"/>
    </source>
</evidence>
<dbReference type="Proteomes" id="UP000625711">
    <property type="component" value="Unassembled WGS sequence"/>
</dbReference>
<feature type="compositionally biased region" description="Polar residues" evidence="2">
    <location>
        <begin position="769"/>
        <end position="788"/>
    </location>
</feature>
<keyword evidence="3" id="KW-1133">Transmembrane helix</keyword>
<feature type="region of interest" description="Disordered" evidence="2">
    <location>
        <begin position="744"/>
        <end position="796"/>
    </location>
</feature>
<proteinExistence type="predicted"/>
<dbReference type="OrthoDB" id="6784809at2759"/>
<feature type="compositionally biased region" description="Basic and acidic residues" evidence="2">
    <location>
        <begin position="274"/>
        <end position="283"/>
    </location>
</feature>
<feature type="compositionally biased region" description="Polar residues" evidence="2">
    <location>
        <begin position="264"/>
        <end position="273"/>
    </location>
</feature>
<evidence type="ECO:0000256" key="3">
    <source>
        <dbReference type="SAM" id="Phobius"/>
    </source>
</evidence>
<feature type="compositionally biased region" description="Polar residues" evidence="2">
    <location>
        <begin position="744"/>
        <end position="757"/>
    </location>
</feature>